<name>A0A1W2H2X2_9BACT</name>
<accession>A0A1W2H2X2</accession>
<gene>
    <name evidence="3" type="ORF">SAMN00777080_1790</name>
</gene>
<dbReference type="SUPFAM" id="SSF56925">
    <property type="entry name" value="OMPA-like"/>
    <property type="match status" value="1"/>
</dbReference>
<dbReference type="Proteomes" id="UP000192333">
    <property type="component" value="Chromosome I"/>
</dbReference>
<dbReference type="InterPro" id="IPR025665">
    <property type="entry name" value="Beta-barrel_OMP_2"/>
</dbReference>
<feature type="signal peptide" evidence="1">
    <location>
        <begin position="1"/>
        <end position="19"/>
    </location>
</feature>
<dbReference type="EMBL" id="LT838813">
    <property type="protein sequence ID" value="SMD43209.1"/>
    <property type="molecule type" value="Genomic_DNA"/>
</dbReference>
<protein>
    <submittedName>
        <fullName evidence="3">Outer membrane protein beta-barrel domain-containing protein</fullName>
    </submittedName>
</protein>
<feature type="chain" id="PRO_5012484235" evidence="1">
    <location>
        <begin position="20"/>
        <end position="196"/>
    </location>
</feature>
<reference evidence="4" key="1">
    <citation type="submission" date="2017-04" db="EMBL/GenBank/DDBJ databases">
        <authorList>
            <person name="Varghese N."/>
            <person name="Submissions S."/>
        </authorList>
    </citation>
    <scope>NUCLEOTIDE SEQUENCE [LARGE SCALE GENOMIC DNA]</scope>
    <source>
        <strain evidence="4">DSM 16537</strain>
    </source>
</reference>
<dbReference type="Pfam" id="PF13568">
    <property type="entry name" value="OMP_b-brl_2"/>
    <property type="match status" value="1"/>
</dbReference>
<feature type="domain" description="Outer membrane protein beta-barrel" evidence="2">
    <location>
        <begin position="20"/>
        <end position="172"/>
    </location>
</feature>
<dbReference type="OrthoDB" id="1001536at2"/>
<dbReference type="STRING" id="758820.SAMN00777080_1790"/>
<evidence type="ECO:0000259" key="2">
    <source>
        <dbReference type="Pfam" id="PF13568"/>
    </source>
</evidence>
<evidence type="ECO:0000256" key="1">
    <source>
        <dbReference type="SAM" id="SignalP"/>
    </source>
</evidence>
<keyword evidence="4" id="KW-1185">Reference proteome</keyword>
<sequence length="196" mass="21762">MKKISFSLLFVLFSLTTYGQEFSIGPKIGVSQSNITLSNEDFISGDDSFGYHVGLFVRMGGNSIFVQPEFLYTNTGGTIIQKQANSADIFIDASFDRVDIPFMFGFKFAQLFRIQAGPIASILIDHTIEDSNQNPINVDYNSATFGYQAGLGFDVGNFILDFKYENSLGKISNSTNDFATDQRQNQLIISAGFRLF</sequence>
<evidence type="ECO:0000313" key="4">
    <source>
        <dbReference type="Proteomes" id="UP000192333"/>
    </source>
</evidence>
<proteinExistence type="predicted"/>
<organism evidence="3 4">
    <name type="scientific">Aquiflexum balticum DSM 16537</name>
    <dbReference type="NCBI Taxonomy" id="758820"/>
    <lineage>
        <taxon>Bacteria</taxon>
        <taxon>Pseudomonadati</taxon>
        <taxon>Bacteroidota</taxon>
        <taxon>Cytophagia</taxon>
        <taxon>Cytophagales</taxon>
        <taxon>Cyclobacteriaceae</taxon>
        <taxon>Aquiflexum</taxon>
    </lineage>
</organism>
<keyword evidence="1" id="KW-0732">Signal</keyword>
<dbReference type="RefSeq" id="WP_084119947.1">
    <property type="nucleotide sequence ID" value="NZ_LT838813.1"/>
</dbReference>
<evidence type="ECO:0000313" key="3">
    <source>
        <dbReference type="EMBL" id="SMD43209.1"/>
    </source>
</evidence>
<dbReference type="AlphaFoldDB" id="A0A1W2H2X2"/>
<dbReference type="InterPro" id="IPR011250">
    <property type="entry name" value="OMP/PagP_B-barrel"/>
</dbReference>